<proteinExistence type="predicted"/>
<feature type="region of interest" description="Disordered" evidence="1">
    <location>
        <begin position="67"/>
        <end position="124"/>
    </location>
</feature>
<keyword evidence="3" id="KW-1185">Reference proteome</keyword>
<evidence type="ECO:0000313" key="2">
    <source>
        <dbReference type="EMBL" id="KAK9123152.1"/>
    </source>
</evidence>
<feature type="region of interest" description="Disordered" evidence="1">
    <location>
        <begin position="29"/>
        <end position="54"/>
    </location>
</feature>
<reference evidence="2 3" key="1">
    <citation type="submission" date="2024-01" db="EMBL/GenBank/DDBJ databases">
        <title>Genome assemblies of Stephania.</title>
        <authorList>
            <person name="Yang L."/>
        </authorList>
    </citation>
    <scope>NUCLEOTIDE SEQUENCE [LARGE SCALE GENOMIC DNA]</scope>
    <source>
        <strain evidence="2">QJT</strain>
        <tissue evidence="2">Leaf</tissue>
    </source>
</reference>
<gene>
    <name evidence="2" type="ORF">Sjap_012754</name>
</gene>
<evidence type="ECO:0000256" key="1">
    <source>
        <dbReference type="SAM" id="MobiDB-lite"/>
    </source>
</evidence>
<evidence type="ECO:0000313" key="3">
    <source>
        <dbReference type="Proteomes" id="UP001417504"/>
    </source>
</evidence>
<dbReference type="AlphaFoldDB" id="A0AAP0IYK6"/>
<dbReference type="Proteomes" id="UP001417504">
    <property type="component" value="Unassembled WGS sequence"/>
</dbReference>
<sequence length="124" mass="13097">MRSRFNVVDQAAGDHHQLLIEFVRFGDDGGDDQVAESAGGGDHESGEAESGDGGLDLTLKLCLRRTPKRSPQQQAAGDHHQPLIEFVRSGDDGDDQVAESAGGGDHEFGEAESGDVGLDLTLKL</sequence>
<name>A0AAP0IYK6_9MAGN</name>
<comment type="caution">
    <text evidence="2">The sequence shown here is derived from an EMBL/GenBank/DDBJ whole genome shotgun (WGS) entry which is preliminary data.</text>
</comment>
<accession>A0AAP0IYK6</accession>
<organism evidence="2 3">
    <name type="scientific">Stephania japonica</name>
    <dbReference type="NCBI Taxonomy" id="461633"/>
    <lineage>
        <taxon>Eukaryota</taxon>
        <taxon>Viridiplantae</taxon>
        <taxon>Streptophyta</taxon>
        <taxon>Embryophyta</taxon>
        <taxon>Tracheophyta</taxon>
        <taxon>Spermatophyta</taxon>
        <taxon>Magnoliopsida</taxon>
        <taxon>Ranunculales</taxon>
        <taxon>Menispermaceae</taxon>
        <taxon>Menispermoideae</taxon>
        <taxon>Cissampelideae</taxon>
        <taxon>Stephania</taxon>
    </lineage>
</organism>
<protein>
    <submittedName>
        <fullName evidence="2">Uncharacterized protein</fullName>
    </submittedName>
</protein>
<dbReference type="EMBL" id="JBBNAE010000005">
    <property type="protein sequence ID" value="KAK9123152.1"/>
    <property type="molecule type" value="Genomic_DNA"/>
</dbReference>